<evidence type="ECO:0000313" key="2">
    <source>
        <dbReference type="Proteomes" id="UP000002640"/>
    </source>
</evidence>
<protein>
    <submittedName>
        <fullName evidence="1">Uncharacterized protein</fullName>
    </submittedName>
</protein>
<dbReference type="GeneID" id="20653404"/>
<dbReference type="AlphaFoldDB" id="G4ZPU8"/>
<sequence length="60" mass="6871">GNQYDTIRLKLAAIRWVHRAHAGISLRNSPSFDILMSEIRRVSDPVTKKQPDTPAFLRLL</sequence>
<name>G4ZPU8_PHYSP</name>
<feature type="non-terminal residue" evidence="1">
    <location>
        <position position="60"/>
    </location>
</feature>
<proteinExistence type="predicted"/>
<gene>
    <name evidence="1" type="ORF">PHYSODRAFT_465601</name>
</gene>
<dbReference type="InParanoid" id="G4ZPU8"/>
<keyword evidence="2" id="KW-1185">Reference proteome</keyword>
<evidence type="ECO:0000313" key="1">
    <source>
        <dbReference type="EMBL" id="EGZ16353.1"/>
    </source>
</evidence>
<accession>G4ZPU8</accession>
<feature type="non-terminal residue" evidence="1">
    <location>
        <position position="1"/>
    </location>
</feature>
<reference evidence="1 2" key="1">
    <citation type="journal article" date="2006" name="Science">
        <title>Phytophthora genome sequences uncover evolutionary origins and mechanisms of pathogenesis.</title>
        <authorList>
            <person name="Tyler B.M."/>
            <person name="Tripathy S."/>
            <person name="Zhang X."/>
            <person name="Dehal P."/>
            <person name="Jiang R.H."/>
            <person name="Aerts A."/>
            <person name="Arredondo F.D."/>
            <person name="Baxter L."/>
            <person name="Bensasson D."/>
            <person name="Beynon J.L."/>
            <person name="Chapman J."/>
            <person name="Damasceno C.M."/>
            <person name="Dorrance A.E."/>
            <person name="Dou D."/>
            <person name="Dickerman A.W."/>
            <person name="Dubchak I.L."/>
            <person name="Garbelotto M."/>
            <person name="Gijzen M."/>
            <person name="Gordon S.G."/>
            <person name="Govers F."/>
            <person name="Grunwald N.J."/>
            <person name="Huang W."/>
            <person name="Ivors K.L."/>
            <person name="Jones R.W."/>
            <person name="Kamoun S."/>
            <person name="Krampis K."/>
            <person name="Lamour K.H."/>
            <person name="Lee M.K."/>
            <person name="McDonald W.H."/>
            <person name="Medina M."/>
            <person name="Meijer H.J."/>
            <person name="Nordberg E.K."/>
            <person name="Maclean D.J."/>
            <person name="Ospina-Giraldo M.D."/>
            <person name="Morris P.F."/>
            <person name="Phuntumart V."/>
            <person name="Putnam N.H."/>
            <person name="Rash S."/>
            <person name="Rose J.K."/>
            <person name="Sakihama Y."/>
            <person name="Salamov A.A."/>
            <person name="Savidor A."/>
            <person name="Scheuring C.F."/>
            <person name="Smith B.M."/>
            <person name="Sobral B.W."/>
            <person name="Terry A."/>
            <person name="Torto-Alalibo T.A."/>
            <person name="Win J."/>
            <person name="Xu Z."/>
            <person name="Zhang H."/>
            <person name="Grigoriev I.V."/>
            <person name="Rokhsar D.S."/>
            <person name="Boore J.L."/>
        </authorList>
    </citation>
    <scope>NUCLEOTIDE SEQUENCE [LARGE SCALE GENOMIC DNA]</scope>
    <source>
        <strain evidence="1 2">P6497</strain>
    </source>
</reference>
<dbReference type="Proteomes" id="UP000002640">
    <property type="component" value="Unassembled WGS sequence"/>
</dbReference>
<organism evidence="1 2">
    <name type="scientific">Phytophthora sojae (strain P6497)</name>
    <name type="common">Soybean stem and root rot agent</name>
    <name type="synonym">Phytophthora megasperma f. sp. glycines</name>
    <dbReference type="NCBI Taxonomy" id="1094619"/>
    <lineage>
        <taxon>Eukaryota</taxon>
        <taxon>Sar</taxon>
        <taxon>Stramenopiles</taxon>
        <taxon>Oomycota</taxon>
        <taxon>Peronosporomycetes</taxon>
        <taxon>Peronosporales</taxon>
        <taxon>Peronosporaceae</taxon>
        <taxon>Phytophthora</taxon>
    </lineage>
</organism>
<dbReference type="EMBL" id="JH159155">
    <property type="protein sequence ID" value="EGZ16353.1"/>
    <property type="molecule type" value="Genomic_DNA"/>
</dbReference>
<dbReference type="KEGG" id="psoj:PHYSODRAFT_465601"/>
<dbReference type="RefSeq" id="XP_009530102.1">
    <property type="nucleotide sequence ID" value="XM_009531807.1"/>
</dbReference>